<dbReference type="CDD" id="cd21182">
    <property type="entry name" value="Tudor_SMN_SPF30-like"/>
    <property type="match status" value="1"/>
</dbReference>
<organism evidence="12 13">
    <name type="scientific">Deinandra increscens subsp. villosa</name>
    <dbReference type="NCBI Taxonomy" id="3103831"/>
    <lineage>
        <taxon>Eukaryota</taxon>
        <taxon>Viridiplantae</taxon>
        <taxon>Streptophyta</taxon>
        <taxon>Embryophyta</taxon>
        <taxon>Tracheophyta</taxon>
        <taxon>Spermatophyta</taxon>
        <taxon>Magnoliopsida</taxon>
        <taxon>eudicotyledons</taxon>
        <taxon>Gunneridae</taxon>
        <taxon>Pentapetalae</taxon>
        <taxon>asterids</taxon>
        <taxon>campanulids</taxon>
        <taxon>Asterales</taxon>
        <taxon>Asteraceae</taxon>
        <taxon>Asteroideae</taxon>
        <taxon>Heliantheae alliance</taxon>
        <taxon>Madieae</taxon>
        <taxon>Madiinae</taxon>
        <taxon>Deinandra</taxon>
    </lineage>
</organism>
<dbReference type="GO" id="GO:0003723">
    <property type="term" value="F:RNA binding"/>
    <property type="evidence" value="ECO:0007669"/>
    <property type="project" value="InterPro"/>
</dbReference>
<sequence>MEGGGEEVSIEELSSNLSTYKQQLQEVRKLLKNDPGNAEYADVEKELVEVIALTEELLETAQDEAGNTGVGIGNADVSPSFHHSGGTSRNNVASREMFSDHRLPVGTKVQAVYSEDGEWYDATIEALTPNGYLVAYNGWGNKEEVDPDNVRALEDVTVDPLLEAEKEAEATKQALKRKIAQAASADVDFQSKSLPAKLRIEPEDSEDVKAAKRKKIHAFKSKMRKEQIEVTQNKRQNAWQQFQTTKGRAKKIGFFSGRKRESIFKSPDDPFGKVGVTGSGKGLTDFQRREKHLHLKGANGENTDE</sequence>
<keyword evidence="9" id="KW-0175">Coiled coil</keyword>
<evidence type="ECO:0000256" key="4">
    <source>
        <dbReference type="ARBA" id="ARBA00022728"/>
    </source>
</evidence>
<dbReference type="GO" id="GO:0015030">
    <property type="term" value="C:Cajal body"/>
    <property type="evidence" value="ECO:0007669"/>
    <property type="project" value="UniProtKB-SubCell"/>
</dbReference>
<dbReference type="EMBL" id="JBCNJP010000012">
    <property type="protein sequence ID" value="KAK9070729.1"/>
    <property type="molecule type" value="Genomic_DNA"/>
</dbReference>
<evidence type="ECO:0000313" key="13">
    <source>
        <dbReference type="Proteomes" id="UP001408789"/>
    </source>
</evidence>
<dbReference type="PROSITE" id="PS50304">
    <property type="entry name" value="TUDOR"/>
    <property type="match status" value="1"/>
</dbReference>
<evidence type="ECO:0000313" key="12">
    <source>
        <dbReference type="EMBL" id="KAK9070729.1"/>
    </source>
</evidence>
<protein>
    <recommendedName>
        <fullName evidence="7">Survival of motor neuron-related-splicing factor 30</fullName>
    </recommendedName>
    <alternativeName>
        <fullName evidence="8">Survival motor neuron domain-containing protein 1</fullName>
    </alternativeName>
</protein>
<dbReference type="GO" id="GO:0016607">
    <property type="term" value="C:nuclear speck"/>
    <property type="evidence" value="ECO:0007669"/>
    <property type="project" value="UniProtKB-SubCell"/>
</dbReference>
<evidence type="ECO:0000256" key="8">
    <source>
        <dbReference type="ARBA" id="ARBA00042567"/>
    </source>
</evidence>
<dbReference type="Proteomes" id="UP001408789">
    <property type="component" value="Unassembled WGS sequence"/>
</dbReference>
<evidence type="ECO:0000256" key="1">
    <source>
        <dbReference type="ARBA" id="ARBA00004324"/>
    </source>
</evidence>
<dbReference type="SMART" id="SM00333">
    <property type="entry name" value="TUDOR"/>
    <property type="match status" value="1"/>
</dbReference>
<name>A0AAP0D998_9ASTR</name>
<feature type="region of interest" description="Disordered" evidence="10">
    <location>
        <begin position="266"/>
        <end position="305"/>
    </location>
</feature>
<reference evidence="12 13" key="1">
    <citation type="submission" date="2024-04" db="EMBL/GenBank/DDBJ databases">
        <title>The reference genome of an endangered Asteraceae, Deinandra increscens subsp. villosa, native to the Central Coast of California.</title>
        <authorList>
            <person name="Guilliams M."/>
            <person name="Hasenstab-Lehman K."/>
            <person name="Meyer R."/>
            <person name="Mcevoy S."/>
        </authorList>
    </citation>
    <scope>NUCLEOTIDE SEQUENCE [LARGE SCALE GENOMIC DNA]</scope>
    <source>
        <tissue evidence="12">Leaf</tissue>
    </source>
</reference>
<accession>A0AAP0D998</accession>
<dbReference type="GO" id="GO:0006397">
    <property type="term" value="P:mRNA processing"/>
    <property type="evidence" value="ECO:0007669"/>
    <property type="project" value="InterPro"/>
</dbReference>
<dbReference type="AlphaFoldDB" id="A0AAP0D998"/>
<evidence type="ECO:0000256" key="6">
    <source>
        <dbReference type="ARBA" id="ARBA00037618"/>
    </source>
</evidence>
<dbReference type="GO" id="GO:0005681">
    <property type="term" value="C:spliceosomal complex"/>
    <property type="evidence" value="ECO:0007669"/>
    <property type="project" value="UniProtKB-KW"/>
</dbReference>
<keyword evidence="13" id="KW-1185">Reference proteome</keyword>
<evidence type="ECO:0000256" key="2">
    <source>
        <dbReference type="ARBA" id="ARBA00004408"/>
    </source>
</evidence>
<comment type="similarity">
    <text evidence="3">Belongs to the SMN family.</text>
</comment>
<evidence type="ECO:0000256" key="3">
    <source>
        <dbReference type="ARBA" id="ARBA00005371"/>
    </source>
</evidence>
<feature type="domain" description="Tudor" evidence="11">
    <location>
        <begin position="102"/>
        <end position="160"/>
    </location>
</feature>
<comment type="caution">
    <text evidence="12">The sequence shown here is derived from an EMBL/GenBank/DDBJ whole genome shotgun (WGS) entry which is preliminary data.</text>
</comment>
<evidence type="ECO:0000259" key="11">
    <source>
        <dbReference type="PROSITE" id="PS50304"/>
    </source>
</evidence>
<evidence type="ECO:0000256" key="9">
    <source>
        <dbReference type="SAM" id="Coils"/>
    </source>
</evidence>
<dbReference type="PANTHER" id="PTHR13681:SF26">
    <property type="entry name" value="SURVIVAL OF MOTOR NEURON-RELATED-SPLICING FACTOR 30"/>
    <property type="match status" value="1"/>
</dbReference>
<evidence type="ECO:0000256" key="7">
    <source>
        <dbReference type="ARBA" id="ARBA00041083"/>
    </source>
</evidence>
<dbReference type="InterPro" id="IPR002999">
    <property type="entry name" value="Tudor"/>
</dbReference>
<comment type="subcellular location">
    <subcellularLocation>
        <location evidence="1">Nucleus speckle</location>
    </subcellularLocation>
    <subcellularLocation>
        <location evidence="2">Nucleus</location>
        <location evidence="2">Cajal body</location>
    </subcellularLocation>
</comment>
<gene>
    <name evidence="12" type="ORF">SSX86_011131</name>
</gene>
<dbReference type="Pfam" id="PF06003">
    <property type="entry name" value="SMN_Tudor"/>
    <property type="match status" value="1"/>
</dbReference>
<keyword evidence="4" id="KW-0747">Spliceosome</keyword>
<feature type="coiled-coil region" evidence="9">
    <location>
        <begin position="10"/>
        <end position="64"/>
    </location>
</feature>
<evidence type="ECO:0000256" key="5">
    <source>
        <dbReference type="ARBA" id="ARBA00023242"/>
    </source>
</evidence>
<dbReference type="GO" id="GO:0005737">
    <property type="term" value="C:cytoplasm"/>
    <property type="evidence" value="ECO:0007669"/>
    <property type="project" value="InterPro"/>
</dbReference>
<keyword evidence="5" id="KW-0539">Nucleus</keyword>
<evidence type="ECO:0000256" key="10">
    <source>
        <dbReference type="SAM" id="MobiDB-lite"/>
    </source>
</evidence>
<keyword evidence="4" id="KW-0507">mRNA processing</keyword>
<dbReference type="SUPFAM" id="SSF63748">
    <property type="entry name" value="Tudor/PWWP/MBT"/>
    <property type="match status" value="1"/>
</dbReference>
<dbReference type="Gene3D" id="2.30.30.140">
    <property type="match status" value="1"/>
</dbReference>
<keyword evidence="4" id="KW-0508">mRNA splicing</keyword>
<proteinExistence type="inferred from homology"/>
<comment type="function">
    <text evidence="6">Involved in spliceosome assembly.</text>
</comment>
<dbReference type="InterPro" id="IPR010304">
    <property type="entry name" value="SMN_Tudor"/>
</dbReference>
<dbReference type="PANTHER" id="PTHR13681">
    <property type="entry name" value="SURVIVAL OF MOTOR NEURON-RELATED-SPLICING FACTOR 30-RELATED"/>
    <property type="match status" value="1"/>
</dbReference>